<protein>
    <submittedName>
        <fullName evidence="2">Uncharacterized protein</fullName>
    </submittedName>
</protein>
<feature type="region of interest" description="Disordered" evidence="1">
    <location>
        <begin position="1"/>
        <end position="20"/>
    </location>
</feature>
<dbReference type="Proteomes" id="UP001281761">
    <property type="component" value="Unassembled WGS sequence"/>
</dbReference>
<comment type="caution">
    <text evidence="2">The sequence shown here is derived from an EMBL/GenBank/DDBJ whole genome shotgun (WGS) entry which is preliminary data.</text>
</comment>
<gene>
    <name evidence="2" type="ORF">BLNAU_14688</name>
</gene>
<proteinExistence type="predicted"/>
<evidence type="ECO:0000313" key="2">
    <source>
        <dbReference type="EMBL" id="KAK2950353.1"/>
    </source>
</evidence>
<dbReference type="EMBL" id="JARBJD010000137">
    <property type="protein sequence ID" value="KAK2950353.1"/>
    <property type="molecule type" value="Genomic_DNA"/>
</dbReference>
<sequence length="86" mass="9992">MTKELPPRSPSFRTTSGEHPTFDRIELDRIVAHDHSKVATHEFIQLQSNDMCEREVVEFLKMNIGQEAFPRIVASFSCKVDNEFRL</sequence>
<evidence type="ECO:0000313" key="3">
    <source>
        <dbReference type="Proteomes" id="UP001281761"/>
    </source>
</evidence>
<keyword evidence="3" id="KW-1185">Reference proteome</keyword>
<name>A0ABQ9XCX1_9EUKA</name>
<organism evidence="2 3">
    <name type="scientific">Blattamonas nauphoetae</name>
    <dbReference type="NCBI Taxonomy" id="2049346"/>
    <lineage>
        <taxon>Eukaryota</taxon>
        <taxon>Metamonada</taxon>
        <taxon>Preaxostyla</taxon>
        <taxon>Oxymonadida</taxon>
        <taxon>Blattamonas</taxon>
    </lineage>
</organism>
<evidence type="ECO:0000256" key="1">
    <source>
        <dbReference type="SAM" id="MobiDB-lite"/>
    </source>
</evidence>
<reference evidence="2 3" key="1">
    <citation type="journal article" date="2022" name="bioRxiv">
        <title>Genomics of Preaxostyla Flagellates Illuminates Evolutionary Transitions and the Path Towards Mitochondrial Loss.</title>
        <authorList>
            <person name="Novak L.V.F."/>
            <person name="Treitli S.C."/>
            <person name="Pyrih J."/>
            <person name="Halakuc P."/>
            <person name="Pipaliya S.V."/>
            <person name="Vacek V."/>
            <person name="Brzon O."/>
            <person name="Soukal P."/>
            <person name="Eme L."/>
            <person name="Dacks J.B."/>
            <person name="Karnkowska A."/>
            <person name="Elias M."/>
            <person name="Hampl V."/>
        </authorList>
    </citation>
    <scope>NUCLEOTIDE SEQUENCE [LARGE SCALE GENOMIC DNA]</scope>
    <source>
        <strain evidence="2">NAU3</strain>
        <tissue evidence="2">Gut</tissue>
    </source>
</reference>
<accession>A0ABQ9XCX1</accession>